<dbReference type="Gene3D" id="3.30.565.10">
    <property type="entry name" value="Histidine kinase-like ATPase, C-terminal domain"/>
    <property type="match status" value="1"/>
</dbReference>
<dbReference type="Gene3D" id="6.10.340.10">
    <property type="match status" value="1"/>
</dbReference>
<dbReference type="InterPro" id="IPR050640">
    <property type="entry name" value="Bact_2-comp_sensor_kinase"/>
</dbReference>
<keyword evidence="11 14" id="KW-1133">Transmembrane helix</keyword>
<dbReference type="GO" id="GO:0000155">
    <property type="term" value="F:phosphorelay sensor kinase activity"/>
    <property type="evidence" value="ECO:0007669"/>
    <property type="project" value="InterPro"/>
</dbReference>
<evidence type="ECO:0000256" key="4">
    <source>
        <dbReference type="ARBA" id="ARBA00022475"/>
    </source>
</evidence>
<dbReference type="PROSITE" id="PS50109">
    <property type="entry name" value="HIS_KIN"/>
    <property type="match status" value="1"/>
</dbReference>
<sequence>MKNNIVIFFGKVKQRFLGESLMKKLITMYIFIIGIPILIFSLYIFSSLSAKAKHDAVSRGEYDLSTEYDSIEKNVYIMRNIINSIKSDSGVIGYLQGDNNQEANALIDFRETTYKQLINLQNNNPTVKQINIFTSKPQVSEIWPTFYKENRVVKDGWYEKAFEKNGAEYWNINHYDNDILVDSTLNEESKDLVVSINKKISYPNDKYLGISRVTMRSKDFFPKMFEKDDLKSGQILLVDKENMNIKTDEDSSLLRNFNFDKSRFREFIDGKLEHENGELTYNQGNEDYIILYEESPIPNNYLLNIIPLNNTSREIKNSKDVVIWGSLFLLISLSVVIYYATKTILKRLYKIISAVKQVRTGDLMPSIDVYGNDEVGVLAHNFRQMMKTIDTLIKDSISKEIITKEAELKALKTQIDSHFLYNTLENIRMMALVEENYIVSDCLASLGDMMRYNMKWNNEFVPLSEEISHIKNYITLMTLRYDFEIILNVDIDEEFLNREILKLSIQPLVENAVKHGLSKKLMDENGYISISVNVDKEYLYLNVRDDGKGMNINKVQEIQNHVNGNTDKRYGLGLKNVSDRIKLFYGKPYGVMIESKENQYTQITLKLPNIEGNVPFKNVDKAELNK</sequence>
<keyword evidence="4" id="KW-1003">Cell membrane</keyword>
<comment type="caution">
    <text evidence="17">The sequence shown here is derived from an EMBL/GenBank/DDBJ whole genome shotgun (WGS) entry which is preliminary data.</text>
</comment>
<evidence type="ECO:0000259" key="16">
    <source>
        <dbReference type="PROSITE" id="PS50885"/>
    </source>
</evidence>
<evidence type="ECO:0000313" key="17">
    <source>
        <dbReference type="EMBL" id="OOM63243.1"/>
    </source>
</evidence>
<keyword evidence="12" id="KW-0902">Two-component regulatory system</keyword>
<evidence type="ECO:0000256" key="9">
    <source>
        <dbReference type="ARBA" id="ARBA00022777"/>
    </source>
</evidence>
<keyword evidence="10" id="KW-0067">ATP-binding</keyword>
<dbReference type="InterPro" id="IPR036890">
    <property type="entry name" value="HATPase_C_sf"/>
</dbReference>
<keyword evidence="5" id="KW-0597">Phosphoprotein</keyword>
<evidence type="ECO:0000256" key="8">
    <source>
        <dbReference type="ARBA" id="ARBA00022741"/>
    </source>
</evidence>
<gene>
    <name evidence="17" type="ORF">CLBCK_11760</name>
</gene>
<evidence type="ECO:0000256" key="6">
    <source>
        <dbReference type="ARBA" id="ARBA00022679"/>
    </source>
</evidence>
<protein>
    <recommendedName>
        <fullName evidence="3">histidine kinase</fullName>
        <ecNumber evidence="3">2.7.13.3</ecNumber>
    </recommendedName>
</protein>
<dbReference type="PANTHER" id="PTHR34220:SF11">
    <property type="entry name" value="SENSOR PROTEIN KINASE HPTS"/>
    <property type="match status" value="1"/>
</dbReference>
<dbReference type="PROSITE" id="PS50885">
    <property type="entry name" value="HAMP"/>
    <property type="match status" value="1"/>
</dbReference>
<evidence type="ECO:0000256" key="7">
    <source>
        <dbReference type="ARBA" id="ARBA00022692"/>
    </source>
</evidence>
<evidence type="ECO:0000256" key="11">
    <source>
        <dbReference type="ARBA" id="ARBA00022989"/>
    </source>
</evidence>
<dbReference type="SUPFAM" id="SSF55874">
    <property type="entry name" value="ATPase domain of HSP90 chaperone/DNA topoisomerase II/histidine kinase"/>
    <property type="match status" value="1"/>
</dbReference>
<comment type="catalytic activity">
    <reaction evidence="1">
        <text>ATP + protein L-histidine = ADP + protein N-phospho-L-histidine.</text>
        <dbReference type="EC" id="2.7.13.3"/>
    </reaction>
</comment>
<dbReference type="Pfam" id="PF02518">
    <property type="entry name" value="HATPase_c"/>
    <property type="match status" value="1"/>
</dbReference>
<dbReference type="GO" id="GO:0005886">
    <property type="term" value="C:plasma membrane"/>
    <property type="evidence" value="ECO:0007669"/>
    <property type="project" value="UniProtKB-SubCell"/>
</dbReference>
<evidence type="ECO:0000256" key="3">
    <source>
        <dbReference type="ARBA" id="ARBA00012438"/>
    </source>
</evidence>
<dbReference type="InterPro" id="IPR005467">
    <property type="entry name" value="His_kinase_dom"/>
</dbReference>
<evidence type="ECO:0000256" key="12">
    <source>
        <dbReference type="ARBA" id="ARBA00023012"/>
    </source>
</evidence>
<reference evidence="17 18" key="1">
    <citation type="submission" date="2016-05" db="EMBL/GenBank/DDBJ databases">
        <title>Microbial solvent formation.</title>
        <authorList>
            <person name="Poehlein A."/>
            <person name="Montoya Solano J.D."/>
            <person name="Flitsch S."/>
            <person name="Krabben P."/>
            <person name="Duerre P."/>
            <person name="Daniel R."/>
        </authorList>
    </citation>
    <scope>NUCLEOTIDE SEQUENCE [LARGE SCALE GENOMIC DNA]</scope>
    <source>
        <strain evidence="17 18">DSM 53</strain>
    </source>
</reference>
<dbReference type="EC" id="2.7.13.3" evidence="3"/>
<dbReference type="AlphaFoldDB" id="A0A1S8SCL7"/>
<organism evidence="17 18">
    <name type="scientific">Clostridium beijerinckii</name>
    <name type="common">Clostridium MP</name>
    <dbReference type="NCBI Taxonomy" id="1520"/>
    <lineage>
        <taxon>Bacteria</taxon>
        <taxon>Bacillati</taxon>
        <taxon>Bacillota</taxon>
        <taxon>Clostridia</taxon>
        <taxon>Eubacteriales</taxon>
        <taxon>Clostridiaceae</taxon>
        <taxon>Clostridium</taxon>
    </lineage>
</organism>
<accession>A0A1S8SCL7</accession>
<evidence type="ECO:0000313" key="18">
    <source>
        <dbReference type="Proteomes" id="UP000190973"/>
    </source>
</evidence>
<feature type="transmembrane region" description="Helical" evidence="14">
    <location>
        <begin position="21"/>
        <end position="45"/>
    </location>
</feature>
<dbReference type="RefSeq" id="WP_077837901.1">
    <property type="nucleotide sequence ID" value="NZ_JABTAE010000001.1"/>
</dbReference>
<keyword evidence="13 14" id="KW-0472">Membrane</keyword>
<evidence type="ECO:0000256" key="14">
    <source>
        <dbReference type="SAM" id="Phobius"/>
    </source>
</evidence>
<evidence type="ECO:0000256" key="2">
    <source>
        <dbReference type="ARBA" id="ARBA00004651"/>
    </source>
</evidence>
<keyword evidence="9 17" id="KW-0418">Kinase</keyword>
<dbReference type="GO" id="GO:0005524">
    <property type="term" value="F:ATP binding"/>
    <property type="evidence" value="ECO:0007669"/>
    <property type="project" value="UniProtKB-KW"/>
</dbReference>
<dbReference type="Pfam" id="PF06580">
    <property type="entry name" value="His_kinase"/>
    <property type="match status" value="1"/>
</dbReference>
<keyword evidence="8" id="KW-0547">Nucleotide-binding</keyword>
<proteinExistence type="predicted"/>
<evidence type="ECO:0000256" key="1">
    <source>
        <dbReference type="ARBA" id="ARBA00000085"/>
    </source>
</evidence>
<dbReference type="InterPro" id="IPR003594">
    <property type="entry name" value="HATPase_dom"/>
</dbReference>
<name>A0A1S8SCL7_CLOBE</name>
<dbReference type="PANTHER" id="PTHR34220">
    <property type="entry name" value="SENSOR HISTIDINE KINASE YPDA"/>
    <property type="match status" value="1"/>
</dbReference>
<dbReference type="SMART" id="SM00304">
    <property type="entry name" value="HAMP"/>
    <property type="match status" value="1"/>
</dbReference>
<keyword evidence="6 17" id="KW-0808">Transferase</keyword>
<dbReference type="EMBL" id="LZZI01000015">
    <property type="protein sequence ID" value="OOM63243.1"/>
    <property type="molecule type" value="Genomic_DNA"/>
</dbReference>
<dbReference type="CDD" id="cd06225">
    <property type="entry name" value="HAMP"/>
    <property type="match status" value="1"/>
</dbReference>
<evidence type="ECO:0000256" key="5">
    <source>
        <dbReference type="ARBA" id="ARBA00022553"/>
    </source>
</evidence>
<dbReference type="Proteomes" id="UP000190973">
    <property type="component" value="Unassembled WGS sequence"/>
</dbReference>
<feature type="domain" description="HAMP" evidence="16">
    <location>
        <begin position="342"/>
        <end position="394"/>
    </location>
</feature>
<evidence type="ECO:0000259" key="15">
    <source>
        <dbReference type="PROSITE" id="PS50109"/>
    </source>
</evidence>
<feature type="domain" description="Histidine kinase" evidence="15">
    <location>
        <begin position="377"/>
        <end position="611"/>
    </location>
</feature>
<dbReference type="Pfam" id="PF00672">
    <property type="entry name" value="HAMP"/>
    <property type="match status" value="1"/>
</dbReference>
<dbReference type="InterPro" id="IPR003660">
    <property type="entry name" value="HAMP_dom"/>
</dbReference>
<dbReference type="SUPFAM" id="SSF158472">
    <property type="entry name" value="HAMP domain-like"/>
    <property type="match status" value="1"/>
</dbReference>
<dbReference type="InterPro" id="IPR010559">
    <property type="entry name" value="Sig_transdc_His_kin_internal"/>
</dbReference>
<evidence type="ECO:0000256" key="10">
    <source>
        <dbReference type="ARBA" id="ARBA00022840"/>
    </source>
</evidence>
<feature type="transmembrane region" description="Helical" evidence="14">
    <location>
        <begin position="321"/>
        <end position="340"/>
    </location>
</feature>
<keyword evidence="7 14" id="KW-0812">Transmembrane</keyword>
<evidence type="ECO:0000256" key="13">
    <source>
        <dbReference type="ARBA" id="ARBA00023136"/>
    </source>
</evidence>
<dbReference type="SMART" id="SM00387">
    <property type="entry name" value="HATPase_c"/>
    <property type="match status" value="1"/>
</dbReference>
<comment type="subcellular location">
    <subcellularLocation>
        <location evidence="2">Cell membrane</location>
        <topology evidence="2">Multi-pass membrane protein</topology>
    </subcellularLocation>
</comment>